<dbReference type="SMART" id="SM00729">
    <property type="entry name" value="Elp3"/>
    <property type="match status" value="1"/>
</dbReference>
<evidence type="ECO:0000259" key="6">
    <source>
        <dbReference type="PROSITE" id="PS51332"/>
    </source>
</evidence>
<organism evidence="8 9">
    <name type="scientific">Nitrosomonas oligotropha</name>
    <dbReference type="NCBI Taxonomy" id="42354"/>
    <lineage>
        <taxon>Bacteria</taxon>
        <taxon>Pseudomonadati</taxon>
        <taxon>Pseudomonadota</taxon>
        <taxon>Betaproteobacteria</taxon>
        <taxon>Nitrosomonadales</taxon>
        <taxon>Nitrosomonadaceae</taxon>
        <taxon>Nitrosomonas</taxon>
    </lineage>
</organism>
<dbReference type="AlphaFoldDB" id="A0A5C7VU99"/>
<dbReference type="PROSITE" id="PS51332">
    <property type="entry name" value="B12_BINDING"/>
    <property type="match status" value="1"/>
</dbReference>
<dbReference type="Proteomes" id="UP000321055">
    <property type="component" value="Unassembled WGS sequence"/>
</dbReference>
<comment type="caution">
    <text evidence="8">The sequence shown here is derived from an EMBL/GenBank/DDBJ whole genome shotgun (WGS) entry which is preliminary data.</text>
</comment>
<sequence length="505" mass="57693">MQFRGESAVVAKSKVLLVDLNNYARYPSLGIGYLVEPLRSAGYKVELLSPMAHGQSGVMREHQENILDHMMRRIYMAPPSWLWQHQDWLYEIYRVWKQRLTFQLRNLLQAEIERNKPDVILLSAYLSHRKPVEFIAGIAARLGVPVLLGGPAFTLPGAAEDWARITGVSAVFSGEAEFVIVDLVRALIRGVSVYNHPGIFVHSEKTAQVGCGSILDPLSELNELPIPDLSDFPWELYPHRIVPLMASRGCGWGRCTFCSDVITANGRTFRSRSLEHVLHEIEMQSKRYQAQDFIFLDIKLNSDINLWRGIIDNIQKRVPGAKWIGTVHVNSMGDNGLDQDTLARAYESGLVRVSFGMESGSQKVLRRMAKGCKVELNEAFIRAASRAGISVRSTMMIGYPGESISDVDLTTQFLERNAEYLDRIKLCRFKPIPGTAFQSLYDHRPERFEDIQVFKWDYRFARASYRPSQMRDRRYRLAVLEMLNVVHIINRKPLRDNMIQFDGLM</sequence>
<proteinExistence type="predicted"/>
<feature type="domain" description="Radical SAM core" evidence="7">
    <location>
        <begin position="236"/>
        <end position="471"/>
    </location>
</feature>
<keyword evidence="5" id="KW-0411">Iron-sulfur</keyword>
<dbReference type="InterPro" id="IPR006638">
    <property type="entry name" value="Elp3/MiaA/NifB-like_rSAM"/>
</dbReference>
<keyword evidence="4" id="KW-0408">Iron</keyword>
<protein>
    <submittedName>
        <fullName evidence="8">B12-binding domain-containing radical SAM protein</fullName>
    </submittedName>
</protein>
<dbReference type="GO" id="GO:0031419">
    <property type="term" value="F:cobalamin binding"/>
    <property type="evidence" value="ECO:0007669"/>
    <property type="project" value="InterPro"/>
</dbReference>
<evidence type="ECO:0000313" key="9">
    <source>
        <dbReference type="Proteomes" id="UP000321055"/>
    </source>
</evidence>
<dbReference type="Pfam" id="PF04055">
    <property type="entry name" value="Radical_SAM"/>
    <property type="match status" value="1"/>
</dbReference>
<dbReference type="SFLD" id="SFLDS00029">
    <property type="entry name" value="Radical_SAM"/>
    <property type="match status" value="1"/>
</dbReference>
<feature type="domain" description="B12-binding" evidence="6">
    <location>
        <begin position="12"/>
        <end position="194"/>
    </location>
</feature>
<comment type="cofactor">
    <cofactor evidence="1">
        <name>[4Fe-4S] cluster</name>
        <dbReference type="ChEBI" id="CHEBI:49883"/>
    </cofactor>
</comment>
<keyword evidence="2" id="KW-0949">S-adenosyl-L-methionine</keyword>
<dbReference type="SUPFAM" id="SSF102114">
    <property type="entry name" value="Radical SAM enzymes"/>
    <property type="match status" value="1"/>
</dbReference>
<evidence type="ECO:0000256" key="3">
    <source>
        <dbReference type="ARBA" id="ARBA00022723"/>
    </source>
</evidence>
<dbReference type="PANTHER" id="PTHR43409">
    <property type="entry name" value="ANAEROBIC MAGNESIUM-PROTOPORPHYRIN IX MONOMETHYL ESTER CYCLASE-RELATED"/>
    <property type="match status" value="1"/>
</dbReference>
<dbReference type="Gene3D" id="3.40.50.280">
    <property type="entry name" value="Cobalamin-binding domain"/>
    <property type="match status" value="1"/>
</dbReference>
<dbReference type="GO" id="GO:0051536">
    <property type="term" value="F:iron-sulfur cluster binding"/>
    <property type="evidence" value="ECO:0007669"/>
    <property type="project" value="UniProtKB-KW"/>
</dbReference>
<keyword evidence="3" id="KW-0479">Metal-binding</keyword>
<accession>A0A5C7VU99</accession>
<dbReference type="InterPro" id="IPR058240">
    <property type="entry name" value="rSAM_sf"/>
</dbReference>
<dbReference type="InterPro" id="IPR023404">
    <property type="entry name" value="rSAM_horseshoe"/>
</dbReference>
<dbReference type="PROSITE" id="PS51918">
    <property type="entry name" value="RADICAL_SAM"/>
    <property type="match status" value="1"/>
</dbReference>
<evidence type="ECO:0000256" key="4">
    <source>
        <dbReference type="ARBA" id="ARBA00023004"/>
    </source>
</evidence>
<evidence type="ECO:0000256" key="5">
    <source>
        <dbReference type="ARBA" id="ARBA00023014"/>
    </source>
</evidence>
<evidence type="ECO:0000313" key="8">
    <source>
        <dbReference type="EMBL" id="TXI29217.1"/>
    </source>
</evidence>
<dbReference type="SFLD" id="SFLDG01082">
    <property type="entry name" value="B12-binding_domain_containing"/>
    <property type="match status" value="1"/>
</dbReference>
<dbReference type="Gene3D" id="3.80.30.20">
    <property type="entry name" value="tm_1862 like domain"/>
    <property type="match status" value="1"/>
</dbReference>
<dbReference type="InterPro" id="IPR006158">
    <property type="entry name" value="Cobalamin-bd"/>
</dbReference>
<dbReference type="GO" id="GO:0003824">
    <property type="term" value="F:catalytic activity"/>
    <property type="evidence" value="ECO:0007669"/>
    <property type="project" value="InterPro"/>
</dbReference>
<name>A0A5C7VU99_9PROT</name>
<evidence type="ECO:0000256" key="1">
    <source>
        <dbReference type="ARBA" id="ARBA00001966"/>
    </source>
</evidence>
<evidence type="ECO:0000259" key="7">
    <source>
        <dbReference type="PROSITE" id="PS51918"/>
    </source>
</evidence>
<dbReference type="EMBL" id="SSFX01000038">
    <property type="protein sequence ID" value="TXI29217.1"/>
    <property type="molecule type" value="Genomic_DNA"/>
</dbReference>
<dbReference type="InterPro" id="IPR051198">
    <property type="entry name" value="BchE-like"/>
</dbReference>
<gene>
    <name evidence="8" type="ORF">E6Q60_04745</name>
</gene>
<reference evidence="8 9" key="1">
    <citation type="submission" date="2018-09" db="EMBL/GenBank/DDBJ databases">
        <title>Metagenome Assembled Genomes from an Advanced Water Purification Facility.</title>
        <authorList>
            <person name="Stamps B.W."/>
            <person name="Spear J.R."/>
        </authorList>
    </citation>
    <scope>NUCLEOTIDE SEQUENCE [LARGE SCALE GENOMIC DNA]</scope>
    <source>
        <strain evidence="8">Bin_54_1</strain>
    </source>
</reference>
<evidence type="ECO:0000256" key="2">
    <source>
        <dbReference type="ARBA" id="ARBA00022691"/>
    </source>
</evidence>
<dbReference type="InterPro" id="IPR007197">
    <property type="entry name" value="rSAM"/>
</dbReference>
<dbReference type="GO" id="GO:0046872">
    <property type="term" value="F:metal ion binding"/>
    <property type="evidence" value="ECO:0007669"/>
    <property type="project" value="UniProtKB-KW"/>
</dbReference>